<organism evidence="4 5">
    <name type="scientific">Rhodopila globiformis</name>
    <name type="common">Rhodopseudomonas globiformis</name>
    <dbReference type="NCBI Taxonomy" id="1071"/>
    <lineage>
        <taxon>Bacteria</taxon>
        <taxon>Pseudomonadati</taxon>
        <taxon>Pseudomonadota</taxon>
        <taxon>Alphaproteobacteria</taxon>
        <taxon>Acetobacterales</taxon>
        <taxon>Acetobacteraceae</taxon>
        <taxon>Rhodopila</taxon>
    </lineage>
</organism>
<comment type="catalytic activity">
    <reaction evidence="1">
        <text>2-hydroxychromene-2-carboxylate = (3E)-4-(2-hydroxyphenyl)-2-oxobut-3-enoate</text>
        <dbReference type="Rhea" id="RHEA:27401"/>
        <dbReference type="ChEBI" id="CHEBI:59350"/>
        <dbReference type="ChEBI" id="CHEBI:59353"/>
        <dbReference type="EC" id="5.99.1.4"/>
    </reaction>
</comment>
<dbReference type="GO" id="GO:0004602">
    <property type="term" value="F:glutathione peroxidase activity"/>
    <property type="evidence" value="ECO:0007669"/>
    <property type="project" value="TreeGrafter"/>
</dbReference>
<keyword evidence="5" id="KW-1185">Reference proteome</keyword>
<accession>A0A2S6NLY7</accession>
<dbReference type="RefSeq" id="WP_104517672.1">
    <property type="nucleotide sequence ID" value="NZ_NHRY01000055.1"/>
</dbReference>
<evidence type="ECO:0000259" key="3">
    <source>
        <dbReference type="Pfam" id="PF01323"/>
    </source>
</evidence>
<dbReference type="EMBL" id="NHRY01000055">
    <property type="protein sequence ID" value="PPQ36647.1"/>
    <property type="molecule type" value="Genomic_DNA"/>
</dbReference>
<sequence>MAGTQVVVAYTDYKSPYAFLAKDPTYELERDCPVRLDWRPYILDIPSYLGSARVDNAGTVLEQDRNAHQWRRVRYSYMDCRREARKRGLTILGTQKIWDSALAAAGMLYAQRIGDAVFRRYHDTVFERFWKRDLDIESVNALAAVLSQAGADGAGFAVEADALRDEAVAISRAAEARGVFGVPTFVVADEIFWGREHLPEIRAMLASA</sequence>
<dbReference type="SUPFAM" id="SSF52833">
    <property type="entry name" value="Thioredoxin-like"/>
    <property type="match status" value="1"/>
</dbReference>
<gene>
    <name evidence="4" type="ORF">CCS01_04600</name>
</gene>
<dbReference type="Pfam" id="PF01323">
    <property type="entry name" value="DSBA"/>
    <property type="match status" value="1"/>
</dbReference>
<dbReference type="GO" id="GO:0004364">
    <property type="term" value="F:glutathione transferase activity"/>
    <property type="evidence" value="ECO:0007669"/>
    <property type="project" value="TreeGrafter"/>
</dbReference>
<comment type="similarity">
    <text evidence="1">Belongs to the GST superfamily. NadH family.</text>
</comment>
<dbReference type="GO" id="GO:0006749">
    <property type="term" value="P:glutathione metabolic process"/>
    <property type="evidence" value="ECO:0007669"/>
    <property type="project" value="TreeGrafter"/>
</dbReference>
<keyword evidence="1" id="KW-0413">Isomerase</keyword>
<evidence type="ECO:0000256" key="2">
    <source>
        <dbReference type="PIRSR" id="PIRSR006386-1"/>
    </source>
</evidence>
<reference evidence="4 5" key="1">
    <citation type="journal article" date="2018" name="Arch. Microbiol.">
        <title>New insights into the metabolic potential of the phototrophic purple bacterium Rhodopila globiformis DSM 161(T) from its draft genome sequence and evidence for a vanadium-dependent nitrogenase.</title>
        <authorList>
            <person name="Imhoff J.F."/>
            <person name="Rahn T."/>
            <person name="Kunzel S."/>
            <person name="Neulinger S.C."/>
        </authorList>
    </citation>
    <scope>NUCLEOTIDE SEQUENCE [LARGE SCALE GENOMIC DNA]</scope>
    <source>
        <strain evidence="4 5">DSM 161</strain>
    </source>
</reference>
<dbReference type="InterPro" id="IPR014440">
    <property type="entry name" value="HCCAis_GSTk"/>
</dbReference>
<dbReference type="PANTHER" id="PTHR42943">
    <property type="entry name" value="GLUTATHIONE S-TRANSFERASE KAPPA"/>
    <property type="match status" value="1"/>
</dbReference>
<dbReference type="EC" id="5.99.1.4" evidence="1"/>
<dbReference type="OrthoDB" id="5244108at2"/>
<dbReference type="PIRSF" id="PIRSF006386">
    <property type="entry name" value="HCCAis_GSTk"/>
    <property type="match status" value="1"/>
</dbReference>
<comment type="caution">
    <text evidence="4">The sequence shown here is derived from an EMBL/GenBank/DDBJ whole genome shotgun (WGS) entry which is preliminary data.</text>
</comment>
<dbReference type="InterPro" id="IPR001853">
    <property type="entry name" value="DSBA-like_thioredoxin_dom"/>
</dbReference>
<evidence type="ECO:0000256" key="1">
    <source>
        <dbReference type="PIRNR" id="PIRNR006386"/>
    </source>
</evidence>
<evidence type="ECO:0000313" key="4">
    <source>
        <dbReference type="EMBL" id="PPQ36647.1"/>
    </source>
</evidence>
<dbReference type="InterPro" id="IPR036249">
    <property type="entry name" value="Thioredoxin-like_sf"/>
</dbReference>
<dbReference type="Gene3D" id="3.40.30.10">
    <property type="entry name" value="Glutaredoxin"/>
    <property type="match status" value="1"/>
</dbReference>
<dbReference type="AlphaFoldDB" id="A0A2S6NLY7"/>
<evidence type="ECO:0000313" key="5">
    <source>
        <dbReference type="Proteomes" id="UP000239724"/>
    </source>
</evidence>
<name>A0A2S6NLY7_RHOGL</name>
<dbReference type="PANTHER" id="PTHR42943:SF2">
    <property type="entry name" value="GLUTATHIONE S-TRANSFERASE KAPPA 1"/>
    <property type="match status" value="1"/>
</dbReference>
<feature type="domain" description="DSBA-like thioredoxin" evidence="3">
    <location>
        <begin position="7"/>
        <end position="203"/>
    </location>
</feature>
<proteinExistence type="inferred from homology"/>
<feature type="active site" description="Nucleophile" evidence="2">
    <location>
        <position position="15"/>
    </location>
</feature>
<dbReference type="InterPro" id="IPR051924">
    <property type="entry name" value="GST_Kappa/NadH"/>
</dbReference>
<dbReference type="GO" id="GO:0018845">
    <property type="term" value="F:2-hydroxychromene-2-carboxylate isomerase activity"/>
    <property type="evidence" value="ECO:0007669"/>
    <property type="project" value="UniProtKB-UniRule"/>
</dbReference>
<dbReference type="Proteomes" id="UP000239724">
    <property type="component" value="Unassembled WGS sequence"/>
</dbReference>
<protein>
    <recommendedName>
        <fullName evidence="1">2-hydroxychromene-2-carboxylate isomerase</fullName>
        <ecNumber evidence="1">5.99.1.4</ecNumber>
    </recommendedName>
</protein>